<dbReference type="OrthoDB" id="4804274at2"/>
<dbReference type="InterPro" id="IPR021202">
    <property type="entry name" value="Rv3654c-like"/>
</dbReference>
<dbReference type="PATRIC" id="fig|1703.6.peg.2646"/>
<keyword evidence="2" id="KW-0378">Hydrolase</keyword>
<dbReference type="Proteomes" id="UP000031488">
    <property type="component" value="Unassembled WGS sequence"/>
</dbReference>
<organism evidence="2 3">
    <name type="scientific">Brevibacterium linens</name>
    <dbReference type="NCBI Taxonomy" id="1703"/>
    <lineage>
        <taxon>Bacteria</taxon>
        <taxon>Bacillati</taxon>
        <taxon>Actinomycetota</taxon>
        <taxon>Actinomycetes</taxon>
        <taxon>Micrococcales</taxon>
        <taxon>Brevibacteriaceae</taxon>
        <taxon>Brevibacterium</taxon>
    </lineage>
</organism>
<dbReference type="InterPro" id="IPR028087">
    <property type="entry name" value="Tad_N"/>
</dbReference>
<evidence type="ECO:0000313" key="3">
    <source>
        <dbReference type="Proteomes" id="UP000031488"/>
    </source>
</evidence>
<dbReference type="NCBIfam" id="TIGR03816">
    <property type="entry name" value="tadE_like_DECH"/>
    <property type="match status" value="1"/>
</dbReference>
<dbReference type="GO" id="GO:0004386">
    <property type="term" value="F:helicase activity"/>
    <property type="evidence" value="ECO:0007669"/>
    <property type="project" value="UniProtKB-KW"/>
</dbReference>
<dbReference type="RefSeq" id="WP_039211362.1">
    <property type="nucleotide sequence ID" value="NZ_JTJZ01000021.1"/>
</dbReference>
<dbReference type="Pfam" id="PF13400">
    <property type="entry name" value="Tad"/>
    <property type="match status" value="1"/>
</dbReference>
<dbReference type="AlphaFoldDB" id="A0A0B8ZZ53"/>
<protein>
    <submittedName>
        <fullName evidence="2">Helicase/secretion neighborhood TadE-like protein</fullName>
    </submittedName>
</protein>
<comment type="caution">
    <text evidence="2">The sequence shown here is derived from an EMBL/GenBank/DDBJ whole genome shotgun (WGS) entry which is preliminary data.</text>
</comment>
<keyword evidence="3" id="KW-1185">Reference proteome</keyword>
<sequence>MTNIVVGLCSIVLVLVAAIGSLGQAFVAHSRAQSAADLAALAAADVVRGLATGEPCEMAKEVAKRNGGHLKDCRASMSEQSAYVVIEVDIPGPLPKVREEAVAGK</sequence>
<keyword evidence="2" id="KW-0347">Helicase</keyword>
<evidence type="ECO:0000313" key="2">
    <source>
        <dbReference type="EMBL" id="KHS51586.1"/>
    </source>
</evidence>
<dbReference type="EMBL" id="JTJZ01000021">
    <property type="protein sequence ID" value="KHS51586.1"/>
    <property type="molecule type" value="Genomic_DNA"/>
</dbReference>
<proteinExistence type="predicted"/>
<keyword evidence="2" id="KW-0067">ATP-binding</keyword>
<evidence type="ECO:0000259" key="1">
    <source>
        <dbReference type="Pfam" id="PF13400"/>
    </source>
</evidence>
<accession>A0A0B8ZZ53</accession>
<reference evidence="2 3" key="1">
    <citation type="submission" date="2014-11" db="EMBL/GenBank/DDBJ databases">
        <title>Draft Genome Sequence of Brevibacterium linens AE038-8.</title>
        <authorList>
            <person name="Maizel D."/>
            <person name="Utturkar S.M."/>
            <person name="Brown S.D."/>
            <person name="Ferrero M."/>
            <person name="Rosen B.P."/>
        </authorList>
    </citation>
    <scope>NUCLEOTIDE SEQUENCE [LARGE SCALE GENOMIC DNA]</scope>
    <source>
        <strain evidence="2 3">AE038-8</strain>
    </source>
</reference>
<gene>
    <name evidence="2" type="ORF">AE0388_0055</name>
</gene>
<feature type="domain" description="Putative Flp pilus-assembly TadG-like N-terminal" evidence="1">
    <location>
        <begin position="5"/>
        <end position="45"/>
    </location>
</feature>
<keyword evidence="2" id="KW-0547">Nucleotide-binding</keyword>
<name>A0A0B8ZZ53_BRELN</name>
<dbReference type="STRING" id="1703.BLSMQ_0949"/>